<accession>X1AQ64</accession>
<gene>
    <name evidence="1" type="ORF">S01H4_22105</name>
</gene>
<proteinExistence type="predicted"/>
<protein>
    <submittedName>
        <fullName evidence="1">Uncharacterized protein</fullName>
    </submittedName>
</protein>
<dbReference type="AlphaFoldDB" id="X1AQ64"/>
<name>X1AQ64_9ZZZZ</name>
<evidence type="ECO:0000313" key="1">
    <source>
        <dbReference type="EMBL" id="GAG84909.1"/>
    </source>
</evidence>
<sequence length="49" mass="5789">MTPTENKLLIKLANKLRKLINEKEQTVGIHIDIEDTKRDIFSLIERKIK</sequence>
<reference evidence="1" key="1">
    <citation type="journal article" date="2014" name="Front. Microbiol.">
        <title>High frequency of phylogenetically diverse reductive dehalogenase-homologous genes in deep subseafloor sedimentary metagenomes.</title>
        <authorList>
            <person name="Kawai M."/>
            <person name="Futagami T."/>
            <person name="Toyoda A."/>
            <person name="Takaki Y."/>
            <person name="Nishi S."/>
            <person name="Hori S."/>
            <person name="Arai W."/>
            <person name="Tsubouchi T."/>
            <person name="Morono Y."/>
            <person name="Uchiyama I."/>
            <person name="Ito T."/>
            <person name="Fujiyama A."/>
            <person name="Inagaki F."/>
            <person name="Takami H."/>
        </authorList>
    </citation>
    <scope>NUCLEOTIDE SEQUENCE</scope>
    <source>
        <strain evidence="1">Expedition CK06-06</strain>
    </source>
</reference>
<organism evidence="1">
    <name type="scientific">marine sediment metagenome</name>
    <dbReference type="NCBI Taxonomy" id="412755"/>
    <lineage>
        <taxon>unclassified sequences</taxon>
        <taxon>metagenomes</taxon>
        <taxon>ecological metagenomes</taxon>
    </lineage>
</organism>
<comment type="caution">
    <text evidence="1">The sequence shown here is derived from an EMBL/GenBank/DDBJ whole genome shotgun (WGS) entry which is preliminary data.</text>
</comment>
<dbReference type="EMBL" id="BART01010085">
    <property type="protein sequence ID" value="GAG84909.1"/>
    <property type="molecule type" value="Genomic_DNA"/>
</dbReference>